<dbReference type="EMBL" id="NBNE01006947">
    <property type="protein sequence ID" value="OWZ01308.1"/>
    <property type="molecule type" value="Genomic_DNA"/>
</dbReference>
<reference evidence="3" key="1">
    <citation type="submission" date="2017-03" db="EMBL/GenBank/DDBJ databases">
        <title>Phytopthora megakarya and P. palmivora, two closely related causual agents of cacao black pod achieved similar genome size and gene model numbers by different mechanisms.</title>
        <authorList>
            <person name="Ali S."/>
            <person name="Shao J."/>
            <person name="Larry D.J."/>
            <person name="Kronmiller B."/>
            <person name="Shen D."/>
            <person name="Strem M.D."/>
            <person name="Melnick R.L."/>
            <person name="Guiltinan M.J."/>
            <person name="Tyler B.M."/>
            <person name="Meinhardt L.W."/>
            <person name="Bailey B.A."/>
        </authorList>
    </citation>
    <scope>NUCLEOTIDE SEQUENCE [LARGE SCALE GENOMIC DNA]</scope>
    <source>
        <strain evidence="3">zdho120</strain>
    </source>
</reference>
<dbReference type="AlphaFoldDB" id="A0A225V8T8"/>
<sequence>MASCLLVPCAFLVLGATLLDGLFEGAINTTYWICFMALMCLPACLISTLKEEAGAVFAGCVGTLSADSIDVVVVMYGMAVHPSPPIPDIKISQVARVFPALFVMAYFFMQSAPSP</sequence>
<dbReference type="Proteomes" id="UP000198211">
    <property type="component" value="Unassembled WGS sequence"/>
</dbReference>
<evidence type="ECO:0000313" key="2">
    <source>
        <dbReference type="EMBL" id="OWZ01308.1"/>
    </source>
</evidence>
<evidence type="ECO:0000256" key="1">
    <source>
        <dbReference type="SAM" id="Phobius"/>
    </source>
</evidence>
<comment type="caution">
    <text evidence="2">The sequence shown here is derived from an EMBL/GenBank/DDBJ whole genome shotgun (WGS) entry which is preliminary data.</text>
</comment>
<dbReference type="OrthoDB" id="40134at2759"/>
<accession>A0A225V8T8</accession>
<keyword evidence="1" id="KW-0472">Membrane</keyword>
<dbReference type="STRING" id="4795.A0A225V8T8"/>
<evidence type="ECO:0000313" key="3">
    <source>
        <dbReference type="Proteomes" id="UP000198211"/>
    </source>
</evidence>
<keyword evidence="1" id="KW-0812">Transmembrane</keyword>
<name>A0A225V8T8_9STRA</name>
<feature type="transmembrane region" description="Helical" evidence="1">
    <location>
        <begin position="29"/>
        <end position="49"/>
    </location>
</feature>
<gene>
    <name evidence="2" type="ORF">PHMEG_00027333</name>
</gene>
<keyword evidence="1" id="KW-1133">Transmembrane helix</keyword>
<feature type="transmembrane region" description="Helical" evidence="1">
    <location>
        <begin position="56"/>
        <end position="79"/>
    </location>
</feature>
<protein>
    <submittedName>
        <fullName evidence="2">Amino Acid/Auxin Permease</fullName>
    </submittedName>
</protein>
<organism evidence="2 3">
    <name type="scientific">Phytophthora megakarya</name>
    <dbReference type="NCBI Taxonomy" id="4795"/>
    <lineage>
        <taxon>Eukaryota</taxon>
        <taxon>Sar</taxon>
        <taxon>Stramenopiles</taxon>
        <taxon>Oomycota</taxon>
        <taxon>Peronosporomycetes</taxon>
        <taxon>Peronosporales</taxon>
        <taxon>Peronosporaceae</taxon>
        <taxon>Phytophthora</taxon>
    </lineage>
</organism>
<proteinExistence type="predicted"/>
<keyword evidence="3" id="KW-1185">Reference proteome</keyword>